<accession>A0ABV8QBV0</accession>
<sequence>MFKITYREGFNNRLHSDRSSAAPRQTAEEAIPDVRDGLTRTERLILYVLNETQRELGGRNVPTVMLYGRVLEYVNISEQELHVYLDRLGVKGDGR</sequence>
<comment type="caution">
    <text evidence="1">The sequence shown here is derived from an EMBL/GenBank/DDBJ whole genome shotgun (WGS) entry which is preliminary data.</text>
</comment>
<dbReference type="RefSeq" id="WP_379885014.1">
    <property type="nucleotide sequence ID" value="NZ_JBHSDI010000001.1"/>
</dbReference>
<name>A0ABV8QBV0_9GAMM</name>
<evidence type="ECO:0000313" key="2">
    <source>
        <dbReference type="Proteomes" id="UP001595798"/>
    </source>
</evidence>
<evidence type="ECO:0000313" key="1">
    <source>
        <dbReference type="EMBL" id="MFC4257760.1"/>
    </source>
</evidence>
<protein>
    <recommendedName>
        <fullName evidence="3">DNA topoisomerase (ATP-hydrolyzing)</fullName>
    </recommendedName>
</protein>
<reference evidence="2" key="1">
    <citation type="journal article" date="2019" name="Int. J. Syst. Evol. Microbiol.">
        <title>The Global Catalogue of Microorganisms (GCM) 10K type strain sequencing project: providing services to taxonomists for standard genome sequencing and annotation.</title>
        <authorList>
            <consortium name="The Broad Institute Genomics Platform"/>
            <consortium name="The Broad Institute Genome Sequencing Center for Infectious Disease"/>
            <person name="Wu L."/>
            <person name="Ma J."/>
        </authorList>
    </citation>
    <scope>NUCLEOTIDE SEQUENCE [LARGE SCALE GENOMIC DNA]</scope>
    <source>
        <strain evidence="2">CECT 7297</strain>
    </source>
</reference>
<evidence type="ECO:0008006" key="3">
    <source>
        <dbReference type="Google" id="ProtNLM"/>
    </source>
</evidence>
<proteinExistence type="predicted"/>
<gene>
    <name evidence="1" type="ORF">ACFOZ5_01805</name>
</gene>
<organism evidence="1 2">
    <name type="scientific">Marinobacter lacisalsi</name>
    <dbReference type="NCBI Taxonomy" id="475979"/>
    <lineage>
        <taxon>Bacteria</taxon>
        <taxon>Pseudomonadati</taxon>
        <taxon>Pseudomonadota</taxon>
        <taxon>Gammaproteobacteria</taxon>
        <taxon>Pseudomonadales</taxon>
        <taxon>Marinobacteraceae</taxon>
        <taxon>Marinobacter</taxon>
    </lineage>
</organism>
<dbReference type="EMBL" id="JBHSDI010000001">
    <property type="protein sequence ID" value="MFC4257760.1"/>
    <property type="molecule type" value="Genomic_DNA"/>
</dbReference>
<dbReference type="Proteomes" id="UP001595798">
    <property type="component" value="Unassembled WGS sequence"/>
</dbReference>
<keyword evidence="2" id="KW-1185">Reference proteome</keyword>